<dbReference type="InterPro" id="IPR052905">
    <property type="entry name" value="LD-transpeptidase_YkuD-like"/>
</dbReference>
<dbReference type="RefSeq" id="WP_377574714.1">
    <property type="nucleotide sequence ID" value="NZ_JBHTKA010000001.1"/>
</dbReference>
<dbReference type="CDD" id="cd16913">
    <property type="entry name" value="YkuD_like"/>
    <property type="match status" value="1"/>
</dbReference>
<feature type="domain" description="L,D-TPase catalytic" evidence="8">
    <location>
        <begin position="361"/>
        <end position="549"/>
    </location>
</feature>
<dbReference type="InterPro" id="IPR038063">
    <property type="entry name" value="Transpep_catalytic_dom"/>
</dbReference>
<keyword evidence="6 7" id="KW-0961">Cell wall biogenesis/degradation</keyword>
<dbReference type="PROSITE" id="PS52029">
    <property type="entry name" value="LD_TPASE"/>
    <property type="match status" value="1"/>
</dbReference>
<organism evidence="9 10">
    <name type="scientific">Ohtaekwangia kribbensis</name>
    <dbReference type="NCBI Taxonomy" id="688913"/>
    <lineage>
        <taxon>Bacteria</taxon>
        <taxon>Pseudomonadati</taxon>
        <taxon>Bacteroidota</taxon>
        <taxon>Cytophagia</taxon>
        <taxon>Cytophagales</taxon>
        <taxon>Fulvivirgaceae</taxon>
        <taxon>Ohtaekwangia</taxon>
    </lineage>
</organism>
<keyword evidence="4 7" id="KW-0133">Cell shape</keyword>
<feature type="active site" description="Nucleophile" evidence="7">
    <location>
        <position position="511"/>
    </location>
</feature>
<evidence type="ECO:0000256" key="1">
    <source>
        <dbReference type="ARBA" id="ARBA00004752"/>
    </source>
</evidence>
<dbReference type="Gene3D" id="1.10.101.10">
    <property type="entry name" value="PGBD-like superfamily/PGBD"/>
    <property type="match status" value="1"/>
</dbReference>
<accession>A0ABW3JZA9</accession>
<proteinExistence type="inferred from homology"/>
<comment type="similarity">
    <text evidence="2">Belongs to the YkuD family.</text>
</comment>
<dbReference type="Pfam" id="PF20142">
    <property type="entry name" value="Scaffold"/>
    <property type="match status" value="1"/>
</dbReference>
<evidence type="ECO:0000256" key="4">
    <source>
        <dbReference type="ARBA" id="ARBA00022960"/>
    </source>
</evidence>
<reference evidence="10" key="1">
    <citation type="journal article" date="2019" name="Int. J. Syst. Evol. Microbiol.">
        <title>The Global Catalogue of Microorganisms (GCM) 10K type strain sequencing project: providing services to taxonomists for standard genome sequencing and annotation.</title>
        <authorList>
            <consortium name="The Broad Institute Genomics Platform"/>
            <consortium name="The Broad Institute Genome Sequencing Center for Infectious Disease"/>
            <person name="Wu L."/>
            <person name="Ma J."/>
        </authorList>
    </citation>
    <scope>NUCLEOTIDE SEQUENCE [LARGE SCALE GENOMIC DNA]</scope>
    <source>
        <strain evidence="10">CCUG 58938</strain>
    </source>
</reference>
<dbReference type="Pfam" id="PF01471">
    <property type="entry name" value="PG_binding_1"/>
    <property type="match status" value="1"/>
</dbReference>
<evidence type="ECO:0000256" key="7">
    <source>
        <dbReference type="PROSITE-ProRule" id="PRU01373"/>
    </source>
</evidence>
<evidence type="ECO:0000256" key="5">
    <source>
        <dbReference type="ARBA" id="ARBA00022984"/>
    </source>
</evidence>
<dbReference type="Proteomes" id="UP001597112">
    <property type="component" value="Unassembled WGS sequence"/>
</dbReference>
<dbReference type="SUPFAM" id="SSF141523">
    <property type="entry name" value="L,D-transpeptidase catalytic domain-like"/>
    <property type="match status" value="1"/>
</dbReference>
<evidence type="ECO:0000313" key="9">
    <source>
        <dbReference type="EMBL" id="MFD0998281.1"/>
    </source>
</evidence>
<comment type="caution">
    <text evidence="9">The sequence shown here is derived from an EMBL/GenBank/DDBJ whole genome shotgun (WGS) entry which is preliminary data.</text>
</comment>
<feature type="active site" description="Proton donor/acceptor" evidence="7">
    <location>
        <position position="492"/>
    </location>
</feature>
<name>A0ABW3JZA9_9BACT</name>
<sequence length="600" mass="68867">MKNQIFEKSGSYVVGVLCVAIFFSCSKNITPTDTASKQGATEQVAAQTDSLYAQPVRPGRNLSIDTLKHPLDTRLTQVWKQDVYYNQKVHDKVHRFYALSDYHTKWLGEYAPNPFYQKFTALMADASGYGLVPEDYTITDLAAKLEELYSRKPLDTATLIDLDIQISEKLFLFTTHLAEGKVRNPGNTTAVWLREFKPEDNTTDVFTLAKILEPEQLITAVNSLQPVYEQYAKLQQALKQYQTLEKAEPKEFPVSVAASKIKPDERNQVIPLIRKKLLLTDLKAYTLPIDSVTGQTDSLRYDAALVSAVKWFQERHGLEPDGIIGEKTVRFLNQSFRDKANIIAMNMERFRWLPQDAYGDNYITVNIPEYELRMFENGKEAFDMRVIVGAPNKPTPVFNDVVNHIIFSPTWTVPTSIIKEEIIPRLQKDSLYYTEKNYAFYKNEETIDPSAEAWKDGSVNPYKYRIVQQPGPDNSLGLVKFGMPNKMNIYLHDTPNHRLFKKSYRALSHGCVRLDEPARFAEYLLRDQRGWTKETVQKAMHAGTPATIHLRKKYPVHIEYRTAWVDENGLINFREDIYGHDKRQLQQLYPAQKPSAVAGI</sequence>
<dbReference type="InterPro" id="IPR036366">
    <property type="entry name" value="PGBDSf"/>
</dbReference>
<comment type="pathway">
    <text evidence="1 7">Cell wall biogenesis; peptidoglycan biosynthesis.</text>
</comment>
<dbReference type="Pfam" id="PF03734">
    <property type="entry name" value="YkuD"/>
    <property type="match status" value="1"/>
</dbReference>
<dbReference type="EMBL" id="JBHTKA010000001">
    <property type="protein sequence ID" value="MFD0998281.1"/>
    <property type="molecule type" value="Genomic_DNA"/>
</dbReference>
<evidence type="ECO:0000313" key="10">
    <source>
        <dbReference type="Proteomes" id="UP001597112"/>
    </source>
</evidence>
<dbReference type="InterPro" id="IPR005490">
    <property type="entry name" value="LD_TPept_cat_dom"/>
</dbReference>
<protein>
    <submittedName>
        <fullName evidence="9">Murein L,D-transpeptidase</fullName>
    </submittedName>
</protein>
<evidence type="ECO:0000256" key="2">
    <source>
        <dbReference type="ARBA" id="ARBA00005992"/>
    </source>
</evidence>
<dbReference type="InterPro" id="IPR045380">
    <property type="entry name" value="LD_TPept_scaffold_dom"/>
</dbReference>
<evidence type="ECO:0000256" key="3">
    <source>
        <dbReference type="ARBA" id="ARBA00022679"/>
    </source>
</evidence>
<gene>
    <name evidence="9" type="ORF">ACFQ21_03145</name>
</gene>
<keyword evidence="10" id="KW-1185">Reference proteome</keyword>
<keyword evidence="5 7" id="KW-0573">Peptidoglycan synthesis</keyword>
<dbReference type="InterPro" id="IPR036365">
    <property type="entry name" value="PGBD-like_sf"/>
</dbReference>
<evidence type="ECO:0000259" key="8">
    <source>
        <dbReference type="PROSITE" id="PS52029"/>
    </source>
</evidence>
<dbReference type="PANTHER" id="PTHR41533:SF2">
    <property type="entry name" value="BLR7131 PROTEIN"/>
    <property type="match status" value="1"/>
</dbReference>
<keyword evidence="3" id="KW-0808">Transferase</keyword>
<evidence type="ECO:0000256" key="6">
    <source>
        <dbReference type="ARBA" id="ARBA00023316"/>
    </source>
</evidence>
<dbReference type="PANTHER" id="PTHR41533">
    <property type="entry name" value="L,D-TRANSPEPTIDASE HI_1667-RELATED"/>
    <property type="match status" value="1"/>
</dbReference>
<dbReference type="Gene3D" id="2.40.440.10">
    <property type="entry name" value="L,D-transpeptidase catalytic domain-like"/>
    <property type="match status" value="1"/>
</dbReference>
<dbReference type="PROSITE" id="PS51257">
    <property type="entry name" value="PROKAR_LIPOPROTEIN"/>
    <property type="match status" value="1"/>
</dbReference>
<dbReference type="InterPro" id="IPR002477">
    <property type="entry name" value="Peptidoglycan-bd-like"/>
</dbReference>
<dbReference type="SUPFAM" id="SSF47090">
    <property type="entry name" value="PGBD-like"/>
    <property type="match status" value="1"/>
</dbReference>